<comment type="caution">
    <text evidence="1">The sequence shown here is derived from an EMBL/GenBank/DDBJ whole genome shotgun (WGS) entry which is preliminary data.</text>
</comment>
<reference evidence="1" key="1">
    <citation type="journal article" date="2023" name="Access Microbiol">
        <title>De-novo genome assembly for Akanthomyces muscarius, a biocontrol agent of insect agricultural pests.</title>
        <authorList>
            <person name="Erdos Z."/>
            <person name="Studholme D.J."/>
            <person name="Raymond B."/>
            <person name="Sharma M."/>
        </authorList>
    </citation>
    <scope>NUCLEOTIDE SEQUENCE</scope>
    <source>
        <strain evidence="1">Ve6</strain>
    </source>
</reference>
<dbReference type="AlphaFoldDB" id="A0A9W8Q4C0"/>
<evidence type="ECO:0000313" key="2">
    <source>
        <dbReference type="Proteomes" id="UP001144673"/>
    </source>
</evidence>
<dbReference type="EMBL" id="JAJHUN010000010">
    <property type="protein sequence ID" value="KAJ4146895.1"/>
    <property type="molecule type" value="Genomic_DNA"/>
</dbReference>
<keyword evidence="2" id="KW-1185">Reference proteome</keyword>
<dbReference type="RefSeq" id="XP_056049836.1">
    <property type="nucleotide sequence ID" value="XM_056192730.1"/>
</dbReference>
<protein>
    <recommendedName>
        <fullName evidence="3">LysR family regulatory protein</fullName>
    </recommendedName>
</protein>
<sequence length="497" mass="55802">MLRFLDPTHGQAATIPTDRVIPLRLFDDLPHGKDTIFWTPFLFNDVLDPSKLRAGLEALATFEGWDKIGARLRYNRNGRLYYHIPASFTKDRPAVNFCNIRHDITVGKHPVASQMQSLGALQGQGPQIVAEVTAFKSLWDHPSVPHDFTDYLKNDLPQTGLVVVSFQDATIVVLGWFHTFFDTPGKAELLQAWSKIVNDNPSQVGTPHDADEDPLARLGLHRTEPYVLEGMRLTGFPWIVFAIRTLYNAIFKTYRARVLRLPSAFLQEMRQQVASELSSSEGGDINDTRLFLSDDNLITAWWARLHTVTRKDPRGTVNIFSSLGIRKALQDDLLPSSKPYLSNAFQWYTVLVPTQEVITSGLGHLASLLRKRITESRTRQQVEAYSALVREKEGTLTMPIFGDATMTVLMGTNWCHGKLFDLDLTGAVIKDASTGVGAPSARPGFPSYVQYTSNCNVRLDYLVTVGRDHDGNYWLNAGTDEAHWKRIEQTLCVAGRM</sequence>
<dbReference type="KEGG" id="amus:LMH87_001454"/>
<evidence type="ECO:0000313" key="1">
    <source>
        <dbReference type="EMBL" id="KAJ4146895.1"/>
    </source>
</evidence>
<organism evidence="1 2">
    <name type="scientific">Akanthomyces muscarius</name>
    <name type="common">Entomopathogenic fungus</name>
    <name type="synonym">Lecanicillium muscarium</name>
    <dbReference type="NCBI Taxonomy" id="2231603"/>
    <lineage>
        <taxon>Eukaryota</taxon>
        <taxon>Fungi</taxon>
        <taxon>Dikarya</taxon>
        <taxon>Ascomycota</taxon>
        <taxon>Pezizomycotina</taxon>
        <taxon>Sordariomycetes</taxon>
        <taxon>Hypocreomycetidae</taxon>
        <taxon>Hypocreales</taxon>
        <taxon>Cordycipitaceae</taxon>
        <taxon>Akanthomyces</taxon>
    </lineage>
</organism>
<dbReference type="Proteomes" id="UP001144673">
    <property type="component" value="Chromosome 3"/>
</dbReference>
<proteinExistence type="predicted"/>
<evidence type="ECO:0008006" key="3">
    <source>
        <dbReference type="Google" id="ProtNLM"/>
    </source>
</evidence>
<dbReference type="InterPro" id="IPR023213">
    <property type="entry name" value="CAT-like_dom_sf"/>
</dbReference>
<name>A0A9W8Q4C0_AKAMU</name>
<dbReference type="Gene3D" id="3.30.559.10">
    <property type="entry name" value="Chloramphenicol acetyltransferase-like domain"/>
    <property type="match status" value="2"/>
</dbReference>
<accession>A0A9W8Q4C0</accession>
<dbReference type="GeneID" id="80888613"/>
<gene>
    <name evidence="1" type="ORF">LMH87_001454</name>
</gene>